<evidence type="ECO:0000313" key="3">
    <source>
        <dbReference type="EMBL" id="MBP1918481.1"/>
    </source>
</evidence>
<dbReference type="Pfam" id="PF07853">
    <property type="entry name" value="DUF1648"/>
    <property type="match status" value="1"/>
</dbReference>
<keyword evidence="1" id="KW-1133">Transmembrane helix</keyword>
<dbReference type="RefSeq" id="WP_209458716.1">
    <property type="nucleotide sequence ID" value="NZ_JAGGKC010000006.1"/>
</dbReference>
<name>A0ABS4G1S8_9CLOT</name>
<feature type="domain" description="DUF1648" evidence="2">
    <location>
        <begin position="8"/>
        <end position="53"/>
    </location>
</feature>
<gene>
    <name evidence="3" type="ORF">J2Z34_000957</name>
</gene>
<dbReference type="EMBL" id="JAGGKC010000006">
    <property type="protein sequence ID" value="MBP1918481.1"/>
    <property type="molecule type" value="Genomic_DNA"/>
</dbReference>
<proteinExistence type="predicted"/>
<dbReference type="Proteomes" id="UP001519271">
    <property type="component" value="Unassembled WGS sequence"/>
</dbReference>
<sequence>MEIISALLLCLFISYIALSWYNLPDLIPGHYNAFGEIDRWGPKAEILFLPAVTLFVFFILTLISHYPSLWNVPRIRNEENAAAVYSCLKTMLVLLKLEIIILFFYLSSFSVSGKNLPASYLPVLLLVTLSTTAYFTVKSYRLAGME</sequence>
<feature type="transmembrane region" description="Helical" evidence="1">
    <location>
        <begin position="46"/>
        <end position="70"/>
    </location>
</feature>
<evidence type="ECO:0000313" key="4">
    <source>
        <dbReference type="Proteomes" id="UP001519271"/>
    </source>
</evidence>
<dbReference type="InterPro" id="IPR012867">
    <property type="entry name" value="DUF1648"/>
</dbReference>
<protein>
    <submittedName>
        <fullName evidence="3">Membrane protein</fullName>
    </submittedName>
</protein>
<keyword evidence="1" id="KW-0472">Membrane</keyword>
<keyword evidence="1" id="KW-0812">Transmembrane</keyword>
<evidence type="ECO:0000259" key="2">
    <source>
        <dbReference type="Pfam" id="PF07853"/>
    </source>
</evidence>
<comment type="caution">
    <text evidence="3">The sequence shown here is derived from an EMBL/GenBank/DDBJ whole genome shotgun (WGS) entry which is preliminary data.</text>
</comment>
<feature type="transmembrane region" description="Helical" evidence="1">
    <location>
        <begin position="82"/>
        <end position="106"/>
    </location>
</feature>
<evidence type="ECO:0000256" key="1">
    <source>
        <dbReference type="SAM" id="Phobius"/>
    </source>
</evidence>
<reference evidence="3 4" key="1">
    <citation type="submission" date="2021-03" db="EMBL/GenBank/DDBJ databases">
        <title>Genomic Encyclopedia of Type Strains, Phase IV (KMG-IV): sequencing the most valuable type-strain genomes for metagenomic binning, comparative biology and taxonomic classification.</title>
        <authorList>
            <person name="Goeker M."/>
        </authorList>
    </citation>
    <scope>NUCLEOTIDE SEQUENCE [LARGE SCALE GENOMIC DNA]</scope>
    <source>
        <strain evidence="3 4">DSM 6139</strain>
    </source>
</reference>
<feature type="transmembrane region" description="Helical" evidence="1">
    <location>
        <begin position="118"/>
        <end position="137"/>
    </location>
</feature>
<organism evidence="3 4">
    <name type="scientific">Youngiibacter multivorans</name>
    <dbReference type="NCBI Taxonomy" id="937251"/>
    <lineage>
        <taxon>Bacteria</taxon>
        <taxon>Bacillati</taxon>
        <taxon>Bacillota</taxon>
        <taxon>Clostridia</taxon>
        <taxon>Eubacteriales</taxon>
        <taxon>Clostridiaceae</taxon>
        <taxon>Youngiibacter</taxon>
    </lineage>
</organism>
<keyword evidence="4" id="KW-1185">Reference proteome</keyword>
<accession>A0ABS4G1S8</accession>